<protein>
    <submittedName>
        <fullName evidence="2">Uncharacterized protein</fullName>
    </submittedName>
</protein>
<evidence type="ECO:0000313" key="3">
    <source>
        <dbReference type="Proteomes" id="UP000178347"/>
    </source>
</evidence>
<sequence length="175" mass="19966">MIPCRINLISPPKRRHLQTMVRFQFLKNILEVILIVTCVIGIAMLGGEWVLGSYFNELNVTIYSLQNRYAETNQTVKILNEKLKRIEFIQNFYHPITPLLPEIASAVPDGANLTALNIDLKNKIISLTGFAANRDDLLNLQSRLEQILWVEKTDIPVDQLTKKDNINFSFSAAIK</sequence>
<comment type="caution">
    <text evidence="2">The sequence shown here is derived from an EMBL/GenBank/DDBJ whole genome shotgun (WGS) entry which is preliminary data.</text>
</comment>
<proteinExistence type="predicted"/>
<name>A0A1F6MUZ4_9BACT</name>
<keyword evidence="1" id="KW-0472">Membrane</keyword>
<dbReference type="AlphaFoldDB" id="A0A1F6MUZ4"/>
<dbReference type="InterPro" id="IPR007813">
    <property type="entry name" value="PilN"/>
</dbReference>
<dbReference type="Proteomes" id="UP000178347">
    <property type="component" value="Unassembled WGS sequence"/>
</dbReference>
<evidence type="ECO:0000256" key="1">
    <source>
        <dbReference type="SAM" id="Phobius"/>
    </source>
</evidence>
<reference evidence="2 3" key="1">
    <citation type="journal article" date="2016" name="Nat. Commun.">
        <title>Thousands of microbial genomes shed light on interconnected biogeochemical processes in an aquifer system.</title>
        <authorList>
            <person name="Anantharaman K."/>
            <person name="Brown C.T."/>
            <person name="Hug L.A."/>
            <person name="Sharon I."/>
            <person name="Castelle C.J."/>
            <person name="Probst A.J."/>
            <person name="Thomas B.C."/>
            <person name="Singh A."/>
            <person name="Wilkins M.J."/>
            <person name="Karaoz U."/>
            <person name="Brodie E.L."/>
            <person name="Williams K.H."/>
            <person name="Hubbard S.S."/>
            <person name="Banfield J.F."/>
        </authorList>
    </citation>
    <scope>NUCLEOTIDE SEQUENCE [LARGE SCALE GENOMIC DNA]</scope>
</reference>
<feature type="transmembrane region" description="Helical" evidence="1">
    <location>
        <begin position="29"/>
        <end position="51"/>
    </location>
</feature>
<dbReference type="EMBL" id="MFQN01000009">
    <property type="protein sequence ID" value="OGH75497.1"/>
    <property type="molecule type" value="Genomic_DNA"/>
</dbReference>
<dbReference type="Pfam" id="PF05137">
    <property type="entry name" value="PilN"/>
    <property type="match status" value="1"/>
</dbReference>
<gene>
    <name evidence="2" type="ORF">A3G00_01175</name>
</gene>
<keyword evidence="1" id="KW-0812">Transmembrane</keyword>
<dbReference type="STRING" id="1798692.A3G00_01175"/>
<evidence type="ECO:0000313" key="2">
    <source>
        <dbReference type="EMBL" id="OGH75497.1"/>
    </source>
</evidence>
<accession>A0A1F6MUZ4</accession>
<keyword evidence="1" id="KW-1133">Transmembrane helix</keyword>
<organism evidence="2 3">
    <name type="scientific">Candidatus Magasanikbacteria bacterium RIFCSPLOWO2_12_FULL_43_12</name>
    <dbReference type="NCBI Taxonomy" id="1798692"/>
    <lineage>
        <taxon>Bacteria</taxon>
        <taxon>Candidatus Magasanikiibacteriota</taxon>
    </lineage>
</organism>